<evidence type="ECO:0000259" key="16">
    <source>
        <dbReference type="PROSITE" id="PS51782"/>
    </source>
</evidence>
<evidence type="ECO:0000256" key="10">
    <source>
        <dbReference type="ARBA" id="ARBA00023136"/>
    </source>
</evidence>
<dbReference type="SMART" id="SM00257">
    <property type="entry name" value="LysM"/>
    <property type="match status" value="2"/>
</dbReference>
<dbReference type="PROSITE" id="PS00107">
    <property type="entry name" value="PROTEIN_KINASE_ATP"/>
    <property type="match status" value="1"/>
</dbReference>
<dbReference type="PROSITE" id="PS00108">
    <property type="entry name" value="PROTEIN_KINASE_ST"/>
    <property type="match status" value="1"/>
</dbReference>
<keyword evidence="18" id="KW-1185">Reference proteome</keyword>
<dbReference type="InterPro" id="IPR008271">
    <property type="entry name" value="Ser/Thr_kinase_AS"/>
</dbReference>
<proteinExistence type="predicted"/>
<dbReference type="PANTHER" id="PTHR46204">
    <property type="entry name" value="CHITIN ELICITOR RECEPTOR KINASE 1-RELATED"/>
    <property type="match status" value="1"/>
</dbReference>
<keyword evidence="5 14" id="KW-0732">Signal</keyword>
<dbReference type="PROSITE" id="PS51782">
    <property type="entry name" value="LYSM"/>
    <property type="match status" value="1"/>
</dbReference>
<keyword evidence="10 13" id="KW-0472">Membrane</keyword>
<sequence>MCSPYFVNMNPFVSFVIWISLLSSFHSFHASPMQCKVSLNESCPASLYYYVPNTMRSLDETASLFNVDNDAVKRTIDGFLIMINCSCLAEHRFFTWHMDYKVQKGDTWNSISSKFGFFVVVAMSEKVLIPSVIVTLDVLCGCSNNADMVTYKVQNGDTVFTICSRFKANETKTVLLNGLDNPDSIHERDILFIPTPAGFNNLTSIDYHNQDMKTKKTSKSRIFIVVGAISAALVVVLLSILLVFWKNHMKKRARQPIASSRRLNCLHCYLASCPQRRKFEESMVSSIGSDKATVLPYNEIREATSNFSRSLIIGQGSYGLVYLGKLRGTDVAIKQMKDTNSKEFLSELNILCKVHHINLIELIGYAAGGESLFLVYEFAQNGALSNHLHNPALRGHKPLPWTTRVQIALDAAKGLEYIHEHTKPYYVHRDIKPSNILLDSNFHAKIADFGLVKLSEQSPDAGGAAASRIVGTFGYLAPEYVRDGHVTAKSDVYSFGVVLMELLTGQPALSKDASPENEKLSEHRSVVQYMLSALNDSQDSFDELAKCIDPNLTSYDKDSLYEMALLSKDCVDDNWKRRPDMSRVVLRLSHILSSSREWEEL</sequence>
<evidence type="ECO:0008006" key="19">
    <source>
        <dbReference type="Google" id="ProtNLM"/>
    </source>
</evidence>
<dbReference type="InterPro" id="IPR017441">
    <property type="entry name" value="Protein_kinase_ATP_BS"/>
</dbReference>
<evidence type="ECO:0000256" key="9">
    <source>
        <dbReference type="ARBA" id="ARBA00022989"/>
    </source>
</evidence>
<reference evidence="17 18" key="1">
    <citation type="journal article" date="2006" name="Science">
        <title>The genome of black cottonwood, Populus trichocarpa (Torr. &amp; Gray).</title>
        <authorList>
            <person name="Tuskan G.A."/>
            <person name="Difazio S."/>
            <person name="Jansson S."/>
            <person name="Bohlmann J."/>
            <person name="Grigoriev I."/>
            <person name="Hellsten U."/>
            <person name="Putnam N."/>
            <person name="Ralph S."/>
            <person name="Rombauts S."/>
            <person name="Salamov A."/>
            <person name="Schein J."/>
            <person name="Sterck L."/>
            <person name="Aerts A."/>
            <person name="Bhalerao R.R."/>
            <person name="Bhalerao R.P."/>
            <person name="Blaudez D."/>
            <person name="Boerjan W."/>
            <person name="Brun A."/>
            <person name="Brunner A."/>
            <person name="Busov V."/>
            <person name="Campbell M."/>
            <person name="Carlson J."/>
            <person name="Chalot M."/>
            <person name="Chapman J."/>
            <person name="Chen G.L."/>
            <person name="Cooper D."/>
            <person name="Coutinho P.M."/>
            <person name="Couturier J."/>
            <person name="Covert S."/>
            <person name="Cronk Q."/>
            <person name="Cunningham R."/>
            <person name="Davis J."/>
            <person name="Degroeve S."/>
            <person name="Dejardin A."/>
            <person name="Depamphilis C."/>
            <person name="Detter J."/>
            <person name="Dirks B."/>
            <person name="Dubchak I."/>
            <person name="Duplessis S."/>
            <person name="Ehlting J."/>
            <person name="Ellis B."/>
            <person name="Gendler K."/>
            <person name="Goodstein D."/>
            <person name="Gribskov M."/>
            <person name="Grimwood J."/>
            <person name="Groover A."/>
            <person name="Gunter L."/>
            <person name="Hamberger B."/>
            <person name="Heinze B."/>
            <person name="Helariutta Y."/>
            <person name="Henrissat B."/>
            <person name="Holligan D."/>
            <person name="Holt R."/>
            <person name="Huang W."/>
            <person name="Islam-Faridi N."/>
            <person name="Jones S."/>
            <person name="Jones-Rhoades M."/>
            <person name="Jorgensen R."/>
            <person name="Joshi C."/>
            <person name="Kangasjarvi J."/>
            <person name="Karlsson J."/>
            <person name="Kelleher C."/>
            <person name="Kirkpatrick R."/>
            <person name="Kirst M."/>
            <person name="Kohler A."/>
            <person name="Kalluri U."/>
            <person name="Larimer F."/>
            <person name="Leebens-Mack J."/>
            <person name="Leple J.C."/>
            <person name="Locascio P."/>
            <person name="Lou Y."/>
            <person name="Lucas S."/>
            <person name="Martin F."/>
            <person name="Montanini B."/>
            <person name="Napoli C."/>
            <person name="Nelson D.R."/>
            <person name="Nelson C."/>
            <person name="Nieminen K."/>
            <person name="Nilsson O."/>
            <person name="Pereda V."/>
            <person name="Peter G."/>
            <person name="Philippe R."/>
            <person name="Pilate G."/>
            <person name="Poliakov A."/>
            <person name="Razumovskaya J."/>
            <person name="Richardson P."/>
            <person name="Rinaldi C."/>
            <person name="Ritland K."/>
            <person name="Rouze P."/>
            <person name="Ryaboy D."/>
            <person name="Schmutz J."/>
            <person name="Schrader J."/>
            <person name="Segerman B."/>
            <person name="Shin H."/>
            <person name="Siddiqui A."/>
            <person name="Sterky F."/>
            <person name="Terry A."/>
            <person name="Tsai C.J."/>
            <person name="Uberbacher E."/>
            <person name="Unneberg P."/>
            <person name="Vahala J."/>
            <person name="Wall K."/>
            <person name="Wessler S."/>
            <person name="Yang G."/>
            <person name="Yin T."/>
            <person name="Douglas C."/>
            <person name="Marra M."/>
            <person name="Sandberg G."/>
            <person name="Van de Peer Y."/>
            <person name="Rokhsar D."/>
        </authorList>
    </citation>
    <scope>NUCLEOTIDE SEQUENCE [LARGE SCALE GENOMIC DNA]</scope>
    <source>
        <strain evidence="18">cv. Nisqually</strain>
    </source>
</reference>
<dbReference type="SUPFAM" id="SSF54106">
    <property type="entry name" value="LysM domain"/>
    <property type="match status" value="1"/>
</dbReference>
<protein>
    <recommendedName>
        <fullName evidence="19">Protein kinase domain-containing protein</fullName>
    </recommendedName>
</protein>
<keyword evidence="2" id="KW-1003">Cell membrane</keyword>
<feature type="transmembrane region" description="Helical" evidence="13">
    <location>
        <begin position="222"/>
        <end position="245"/>
    </location>
</feature>
<evidence type="ECO:0000256" key="1">
    <source>
        <dbReference type="ARBA" id="ARBA00004162"/>
    </source>
</evidence>
<dbReference type="InParanoid" id="A0A3N7F581"/>
<keyword evidence="8 12" id="KW-0067">ATP-binding</keyword>
<dbReference type="FunFam" id="1.10.510.10:FF:000468">
    <property type="entry name" value="PTI1-like tyrosine-protein kinase 3"/>
    <property type="match status" value="1"/>
</dbReference>
<organism evidence="17 18">
    <name type="scientific">Populus trichocarpa</name>
    <name type="common">Western balsam poplar</name>
    <name type="synonym">Populus balsamifera subsp. trichocarpa</name>
    <dbReference type="NCBI Taxonomy" id="3694"/>
    <lineage>
        <taxon>Eukaryota</taxon>
        <taxon>Viridiplantae</taxon>
        <taxon>Streptophyta</taxon>
        <taxon>Embryophyta</taxon>
        <taxon>Tracheophyta</taxon>
        <taxon>Spermatophyta</taxon>
        <taxon>Magnoliopsida</taxon>
        <taxon>eudicotyledons</taxon>
        <taxon>Gunneridae</taxon>
        <taxon>Pentapetalae</taxon>
        <taxon>rosids</taxon>
        <taxon>fabids</taxon>
        <taxon>Malpighiales</taxon>
        <taxon>Salicaceae</taxon>
        <taxon>Saliceae</taxon>
        <taxon>Populus</taxon>
    </lineage>
</organism>
<evidence type="ECO:0000256" key="14">
    <source>
        <dbReference type="SAM" id="SignalP"/>
    </source>
</evidence>
<dbReference type="GO" id="GO:0045087">
    <property type="term" value="P:innate immune response"/>
    <property type="evidence" value="ECO:0007669"/>
    <property type="project" value="InterPro"/>
</dbReference>
<evidence type="ECO:0000259" key="15">
    <source>
        <dbReference type="PROSITE" id="PS50011"/>
    </source>
</evidence>
<keyword evidence="4 13" id="KW-0812">Transmembrane</keyword>
<keyword evidence="7" id="KW-0418">Kinase</keyword>
<dbReference type="SMART" id="SM00220">
    <property type="entry name" value="S_TKc"/>
    <property type="match status" value="1"/>
</dbReference>
<feature type="signal peptide" evidence="14">
    <location>
        <begin position="1"/>
        <end position="30"/>
    </location>
</feature>
<dbReference type="Pfam" id="PF01476">
    <property type="entry name" value="LysM"/>
    <property type="match status" value="2"/>
</dbReference>
<dbReference type="Proteomes" id="UP000006729">
    <property type="component" value="Chromosome 6"/>
</dbReference>
<dbReference type="GO" id="GO:0005886">
    <property type="term" value="C:plasma membrane"/>
    <property type="evidence" value="ECO:0007669"/>
    <property type="project" value="UniProtKB-SubCell"/>
</dbReference>
<name>A0A3N7F581_POPTR</name>
<dbReference type="PROSITE" id="PS50011">
    <property type="entry name" value="PROTEIN_KINASE_DOM"/>
    <property type="match status" value="1"/>
</dbReference>
<evidence type="ECO:0000256" key="11">
    <source>
        <dbReference type="ARBA" id="ARBA00023157"/>
    </source>
</evidence>
<keyword evidence="11" id="KW-1015">Disulfide bond</keyword>
<dbReference type="SUPFAM" id="SSF56112">
    <property type="entry name" value="Protein kinase-like (PK-like)"/>
    <property type="match status" value="1"/>
</dbReference>
<evidence type="ECO:0000256" key="6">
    <source>
        <dbReference type="ARBA" id="ARBA00022741"/>
    </source>
</evidence>
<evidence type="ECO:0000256" key="12">
    <source>
        <dbReference type="PROSITE-ProRule" id="PRU10141"/>
    </source>
</evidence>
<evidence type="ECO:0000256" key="2">
    <source>
        <dbReference type="ARBA" id="ARBA00022475"/>
    </source>
</evidence>
<keyword evidence="3" id="KW-0808">Transferase</keyword>
<dbReference type="InterPro" id="IPR011009">
    <property type="entry name" value="Kinase-like_dom_sf"/>
</dbReference>
<evidence type="ECO:0000256" key="5">
    <source>
        <dbReference type="ARBA" id="ARBA00022729"/>
    </source>
</evidence>
<evidence type="ECO:0000256" key="4">
    <source>
        <dbReference type="ARBA" id="ARBA00022692"/>
    </source>
</evidence>
<accession>A0A3N7F581</accession>
<evidence type="ECO:0000313" key="17">
    <source>
        <dbReference type="EMBL" id="RQO92197.1"/>
    </source>
</evidence>
<dbReference type="InterPro" id="IPR044812">
    <property type="entry name" value="CERK1/LYK3-like"/>
</dbReference>
<dbReference type="InterPro" id="IPR000719">
    <property type="entry name" value="Prot_kinase_dom"/>
</dbReference>
<dbReference type="EMBL" id="CM009295">
    <property type="protein sequence ID" value="RQO92197.1"/>
    <property type="molecule type" value="Genomic_DNA"/>
</dbReference>
<dbReference type="Pfam" id="PF00069">
    <property type="entry name" value="Pkinase"/>
    <property type="match status" value="1"/>
</dbReference>
<dbReference type="InterPro" id="IPR018392">
    <property type="entry name" value="LysM"/>
</dbReference>
<keyword evidence="6 12" id="KW-0547">Nucleotide-binding</keyword>
<dbReference type="AlphaFoldDB" id="A0A3N7F581"/>
<evidence type="ECO:0000256" key="13">
    <source>
        <dbReference type="SAM" id="Phobius"/>
    </source>
</evidence>
<dbReference type="GO" id="GO:0019199">
    <property type="term" value="F:transmembrane receptor protein kinase activity"/>
    <property type="evidence" value="ECO:0007669"/>
    <property type="project" value="InterPro"/>
</dbReference>
<keyword evidence="9 13" id="KW-1133">Transmembrane helix</keyword>
<dbReference type="GO" id="GO:0005524">
    <property type="term" value="F:ATP binding"/>
    <property type="evidence" value="ECO:0007669"/>
    <property type="project" value="UniProtKB-UniRule"/>
</dbReference>
<comment type="subcellular location">
    <subcellularLocation>
        <location evidence="1">Cell membrane</location>
        <topology evidence="1">Single-pass membrane protein</topology>
    </subcellularLocation>
</comment>
<feature type="domain" description="LysM" evidence="16">
    <location>
        <begin position="149"/>
        <end position="193"/>
    </location>
</feature>
<dbReference type="PANTHER" id="PTHR46204:SF5">
    <property type="entry name" value="PROTEIN KINASE DOMAIN-CONTAINING PROTEIN"/>
    <property type="match status" value="1"/>
</dbReference>
<feature type="binding site" evidence="12">
    <location>
        <position position="334"/>
    </location>
    <ligand>
        <name>ATP</name>
        <dbReference type="ChEBI" id="CHEBI:30616"/>
    </ligand>
</feature>
<evidence type="ECO:0000313" key="18">
    <source>
        <dbReference type="Proteomes" id="UP000006729"/>
    </source>
</evidence>
<dbReference type="Gene3D" id="3.30.200.20">
    <property type="entry name" value="Phosphorylase Kinase, domain 1"/>
    <property type="match status" value="1"/>
</dbReference>
<feature type="chain" id="PRO_5017985539" description="Protein kinase domain-containing protein" evidence="14">
    <location>
        <begin position="31"/>
        <end position="601"/>
    </location>
</feature>
<gene>
    <name evidence="17" type="ORF">POPTR_006G252600</name>
</gene>
<dbReference type="InterPro" id="IPR036779">
    <property type="entry name" value="LysM_dom_sf"/>
</dbReference>
<evidence type="ECO:0000256" key="3">
    <source>
        <dbReference type="ARBA" id="ARBA00022679"/>
    </source>
</evidence>
<dbReference type="Gene3D" id="1.10.510.10">
    <property type="entry name" value="Transferase(Phosphotransferase) domain 1"/>
    <property type="match status" value="1"/>
</dbReference>
<feature type="domain" description="Protein kinase" evidence="15">
    <location>
        <begin position="307"/>
        <end position="593"/>
    </location>
</feature>
<evidence type="ECO:0000256" key="7">
    <source>
        <dbReference type="ARBA" id="ARBA00022777"/>
    </source>
</evidence>
<dbReference type="CDD" id="cd00118">
    <property type="entry name" value="LysM"/>
    <property type="match status" value="1"/>
</dbReference>
<evidence type="ECO:0000256" key="8">
    <source>
        <dbReference type="ARBA" id="ARBA00022840"/>
    </source>
</evidence>
<dbReference type="Gene3D" id="3.10.350.10">
    <property type="entry name" value="LysM domain"/>
    <property type="match status" value="1"/>
</dbReference>